<dbReference type="OMA" id="WKPTISI"/>
<dbReference type="GeneID" id="19882563"/>
<dbReference type="InParanoid" id="L2GKL4"/>
<dbReference type="PROSITE" id="PS50127">
    <property type="entry name" value="UBC_2"/>
    <property type="match status" value="1"/>
</dbReference>
<keyword evidence="2" id="KW-1133">Transmembrane helix</keyword>
<dbReference type="Gene3D" id="3.10.110.10">
    <property type="entry name" value="Ubiquitin Conjugating Enzyme"/>
    <property type="match status" value="1"/>
</dbReference>
<gene>
    <name evidence="4" type="ORF">VICG_01853</name>
</gene>
<dbReference type="SUPFAM" id="SSF54495">
    <property type="entry name" value="UBC-like"/>
    <property type="match status" value="1"/>
</dbReference>
<dbReference type="HOGENOM" id="CLU_030988_12_2_1"/>
<dbReference type="InterPro" id="IPR016135">
    <property type="entry name" value="UBQ-conjugating_enzyme/RWD"/>
</dbReference>
<dbReference type="STRING" id="993615.L2GKL4"/>
<keyword evidence="2" id="KW-0812">Transmembrane</keyword>
<dbReference type="InterPro" id="IPR050113">
    <property type="entry name" value="Ub_conjugating_enzyme"/>
</dbReference>
<dbReference type="InterPro" id="IPR000608">
    <property type="entry name" value="UBC"/>
</dbReference>
<evidence type="ECO:0000259" key="3">
    <source>
        <dbReference type="PROSITE" id="PS50127"/>
    </source>
</evidence>
<dbReference type="Proteomes" id="UP000011082">
    <property type="component" value="Unassembled WGS sequence"/>
</dbReference>
<feature type="transmembrane region" description="Helical" evidence="2">
    <location>
        <begin position="20"/>
        <end position="39"/>
    </location>
</feature>
<organism evidence="4 5">
    <name type="scientific">Vittaforma corneae (strain ATCC 50505)</name>
    <name type="common">Microsporidian parasite</name>
    <name type="synonym">Nosema corneum</name>
    <dbReference type="NCBI Taxonomy" id="993615"/>
    <lineage>
        <taxon>Eukaryota</taxon>
        <taxon>Fungi</taxon>
        <taxon>Fungi incertae sedis</taxon>
        <taxon>Microsporidia</taxon>
        <taxon>Nosematidae</taxon>
        <taxon>Vittaforma</taxon>
    </lineage>
</organism>
<keyword evidence="2" id="KW-0472">Membrane</keyword>
<feature type="domain" description="UBC core" evidence="3">
    <location>
        <begin position="38"/>
        <end position="178"/>
    </location>
</feature>
<evidence type="ECO:0000256" key="1">
    <source>
        <dbReference type="ARBA" id="ARBA00022786"/>
    </source>
</evidence>
<keyword evidence="5" id="KW-1185">Reference proteome</keyword>
<accession>L2GKL4</accession>
<dbReference type="SMART" id="SM00212">
    <property type="entry name" value="UBCc"/>
    <property type="match status" value="1"/>
</dbReference>
<dbReference type="VEuPathDB" id="MicrosporidiaDB:VICG_01853"/>
<evidence type="ECO:0000313" key="5">
    <source>
        <dbReference type="Proteomes" id="UP000011082"/>
    </source>
</evidence>
<evidence type="ECO:0000313" key="4">
    <source>
        <dbReference type="EMBL" id="ELA41154.1"/>
    </source>
</evidence>
<dbReference type="OrthoDB" id="6600758at2759"/>
<keyword evidence="1" id="KW-0833">Ubl conjugation pathway</keyword>
<sequence>MAGFLFQTMSFLLNHVLDRIIFEFLLNLWFFFYVVHMEASIRLQNELQSFQKQKCFGFYAKPNPNNIFQWKCQFYHKGYFFSLSMIFTKDYPLSPPRIKFDEKVFHPNVFSDNSICLDIISSKWSPSLTIKDILNGLKQLLDFPNPNSPANTAAASLYSSDLVKYEEKVKSFNDKYHTQYKLANFRKIKK</sequence>
<protein>
    <recommendedName>
        <fullName evidence="3">UBC core domain-containing protein</fullName>
    </recommendedName>
</protein>
<dbReference type="PANTHER" id="PTHR24067">
    <property type="entry name" value="UBIQUITIN-CONJUGATING ENZYME E2"/>
    <property type="match status" value="1"/>
</dbReference>
<dbReference type="RefSeq" id="XP_007605298.1">
    <property type="nucleotide sequence ID" value="XM_007605236.1"/>
</dbReference>
<proteinExistence type="predicted"/>
<reference evidence="5" key="1">
    <citation type="submission" date="2011-05" db="EMBL/GenBank/DDBJ databases">
        <title>The genome sequence of Vittaforma corneae strain ATCC 50505.</title>
        <authorList>
            <consortium name="The Broad Institute Genome Sequencing Platform"/>
            <person name="Cuomo C."/>
            <person name="Didier E."/>
            <person name="Bowers L."/>
            <person name="Young S.K."/>
            <person name="Zeng Q."/>
            <person name="Gargeya S."/>
            <person name="Fitzgerald M."/>
            <person name="Haas B."/>
            <person name="Abouelleil A."/>
            <person name="Alvarado L."/>
            <person name="Arachchi H.M."/>
            <person name="Berlin A."/>
            <person name="Chapman S.B."/>
            <person name="Gearin G."/>
            <person name="Goldberg J."/>
            <person name="Griggs A."/>
            <person name="Gujja S."/>
            <person name="Hansen M."/>
            <person name="Heiman D."/>
            <person name="Howarth C."/>
            <person name="Larimer J."/>
            <person name="Lui A."/>
            <person name="MacDonald P.J.P."/>
            <person name="McCowen C."/>
            <person name="Montmayeur A."/>
            <person name="Murphy C."/>
            <person name="Neiman D."/>
            <person name="Pearson M."/>
            <person name="Priest M."/>
            <person name="Roberts A."/>
            <person name="Saif S."/>
            <person name="Shea T."/>
            <person name="Sisk P."/>
            <person name="Stolte C."/>
            <person name="Sykes S."/>
            <person name="Wortman J."/>
            <person name="Nusbaum C."/>
            <person name="Birren B."/>
        </authorList>
    </citation>
    <scope>NUCLEOTIDE SEQUENCE [LARGE SCALE GENOMIC DNA]</scope>
    <source>
        <strain evidence="5">ATCC 50505</strain>
    </source>
</reference>
<dbReference type="EMBL" id="JH370149">
    <property type="protein sequence ID" value="ELA41154.1"/>
    <property type="molecule type" value="Genomic_DNA"/>
</dbReference>
<dbReference type="Pfam" id="PF00179">
    <property type="entry name" value="UQ_con"/>
    <property type="match status" value="1"/>
</dbReference>
<evidence type="ECO:0000256" key="2">
    <source>
        <dbReference type="SAM" id="Phobius"/>
    </source>
</evidence>
<name>L2GKL4_VITCO</name>
<dbReference type="AlphaFoldDB" id="L2GKL4"/>